<evidence type="ECO:0000256" key="5">
    <source>
        <dbReference type="SAM" id="Phobius"/>
    </source>
</evidence>
<sequence>MTHTFIRDSFFGRIVYHLSKHKYFSHKEEAADYIIPEKYLVNEYKTTINDINSDKSENELNTPDSNETVANPNQIIVTWDSDDDPENPQNWATAYKVFFILEISFLTAVVYMASSIYTPGIQELMEDMQVGHVVATLPLSLFVIGYAFGPLVFSPLSENAIFGRTSIYIVTLFIFCILQIPTAVVNNIAGLCILRFLAGFFASPCLATGGASISDVVKFWNLPVGLATWSVFAVSAPSLGPLIGAALTIAKNYRWSFWFLCWTSALTFIVFLFTLPETYAKTLLYRKARRLRAITGNENITSDGEIENKSMTFGEHVVETLWRPLQVTIMEPVVLLIDVYIAMVYSILYLFFEVFPIYFQFTRHFTLIELGASYLVVGVGVSISCCIYIPIIRRLFTKPILRNEQVFPEIFIPMAIIGACLMPTGLFIFGWTATTFTHWFPPFIGIAIFAGGAFLIFQTLFNYMGASFKPEYLASVFASNDLFRSLTAGAFPLFGSAIFNNLATPRFPVGWGTSVLAFITLAMIAIPVLFYLNGPKLRARSKFAQ</sequence>
<evidence type="ECO:0000256" key="1">
    <source>
        <dbReference type="ARBA" id="ARBA00004141"/>
    </source>
</evidence>
<evidence type="ECO:0000256" key="3">
    <source>
        <dbReference type="ARBA" id="ARBA00022989"/>
    </source>
</evidence>
<feature type="transmembrane region" description="Helical" evidence="5">
    <location>
        <begin position="188"/>
        <end position="207"/>
    </location>
</feature>
<feature type="transmembrane region" description="Helical" evidence="5">
    <location>
        <begin position="97"/>
        <end position="118"/>
    </location>
</feature>
<organism evidence="7 8">
    <name type="scientific">Candida verbasci</name>
    <dbReference type="NCBI Taxonomy" id="1227364"/>
    <lineage>
        <taxon>Eukaryota</taxon>
        <taxon>Fungi</taxon>
        <taxon>Dikarya</taxon>
        <taxon>Ascomycota</taxon>
        <taxon>Saccharomycotina</taxon>
        <taxon>Pichiomycetes</taxon>
        <taxon>Debaryomycetaceae</taxon>
        <taxon>Candida/Lodderomyces clade</taxon>
        <taxon>Candida</taxon>
    </lineage>
</organism>
<feature type="transmembrane region" description="Helical" evidence="5">
    <location>
        <begin position="130"/>
        <end position="153"/>
    </location>
</feature>
<dbReference type="GO" id="GO:0015244">
    <property type="term" value="F:fluconazole transmembrane transporter activity"/>
    <property type="evidence" value="ECO:0007669"/>
    <property type="project" value="TreeGrafter"/>
</dbReference>
<proteinExistence type="predicted"/>
<dbReference type="InterPro" id="IPR001958">
    <property type="entry name" value="Tet-R_TetA/multi-R_MdtG-like"/>
</dbReference>
<dbReference type="CDD" id="cd17323">
    <property type="entry name" value="MFS_Tpo1_MDR_like"/>
    <property type="match status" value="1"/>
</dbReference>
<feature type="transmembrane region" description="Helical" evidence="5">
    <location>
        <begin position="372"/>
        <end position="391"/>
    </location>
</feature>
<dbReference type="Proteomes" id="UP001152885">
    <property type="component" value="Unassembled WGS sequence"/>
</dbReference>
<dbReference type="FunFam" id="1.20.1250.20:FF:000011">
    <property type="entry name" value="MFS multidrug transporter, putative"/>
    <property type="match status" value="1"/>
</dbReference>
<feature type="transmembrane region" description="Helical" evidence="5">
    <location>
        <begin position="255"/>
        <end position="280"/>
    </location>
</feature>
<keyword evidence="4 5" id="KW-0472">Membrane</keyword>
<protein>
    <recommendedName>
        <fullName evidence="6">Major facilitator superfamily (MFS) profile domain-containing protein</fullName>
    </recommendedName>
</protein>
<keyword evidence="3 5" id="KW-1133">Transmembrane helix</keyword>
<evidence type="ECO:0000256" key="4">
    <source>
        <dbReference type="ARBA" id="ARBA00023136"/>
    </source>
</evidence>
<dbReference type="PANTHER" id="PTHR23502:SF23">
    <property type="entry name" value="FLUCONAZOLE RESISTANCE PROTEIN 1"/>
    <property type="match status" value="1"/>
</dbReference>
<keyword evidence="2 5" id="KW-0812">Transmembrane</keyword>
<feature type="transmembrane region" description="Helical" evidence="5">
    <location>
        <begin position="439"/>
        <end position="461"/>
    </location>
</feature>
<dbReference type="PROSITE" id="PS50850">
    <property type="entry name" value="MFS"/>
    <property type="match status" value="1"/>
</dbReference>
<evidence type="ECO:0000313" key="8">
    <source>
        <dbReference type="Proteomes" id="UP001152885"/>
    </source>
</evidence>
<dbReference type="GO" id="GO:0005886">
    <property type="term" value="C:plasma membrane"/>
    <property type="evidence" value="ECO:0007669"/>
    <property type="project" value="TreeGrafter"/>
</dbReference>
<dbReference type="InterPro" id="IPR011701">
    <property type="entry name" value="MFS"/>
</dbReference>
<dbReference type="AlphaFoldDB" id="A0A9W4X9A4"/>
<dbReference type="NCBIfam" id="TIGR00880">
    <property type="entry name" value="2_A_01_02"/>
    <property type="match status" value="1"/>
</dbReference>
<name>A0A9W4X9A4_9ASCO</name>
<dbReference type="PANTHER" id="PTHR23502">
    <property type="entry name" value="MAJOR FACILITATOR SUPERFAMILY"/>
    <property type="match status" value="1"/>
</dbReference>
<feature type="transmembrane region" description="Helical" evidence="5">
    <location>
        <begin position="482"/>
        <end position="503"/>
    </location>
</feature>
<dbReference type="InterPro" id="IPR020846">
    <property type="entry name" value="MFS_dom"/>
</dbReference>
<reference evidence="7" key="1">
    <citation type="submission" date="2022-12" db="EMBL/GenBank/DDBJ databases">
        <authorList>
            <person name="Brejova B."/>
        </authorList>
    </citation>
    <scope>NUCLEOTIDE SEQUENCE</scope>
</reference>
<comment type="caution">
    <text evidence="7">The sequence shown here is derived from an EMBL/GenBank/DDBJ whole genome shotgun (WGS) entry which is preliminary data.</text>
</comment>
<dbReference type="EMBL" id="CANTUO010000001">
    <property type="protein sequence ID" value="CAI5757113.1"/>
    <property type="molecule type" value="Genomic_DNA"/>
</dbReference>
<gene>
    <name evidence="7" type="ORF">CANVERA_P1630</name>
</gene>
<evidence type="ECO:0000256" key="2">
    <source>
        <dbReference type="ARBA" id="ARBA00022692"/>
    </source>
</evidence>
<feature type="transmembrane region" description="Helical" evidence="5">
    <location>
        <begin position="165"/>
        <end position="182"/>
    </location>
</feature>
<dbReference type="InterPro" id="IPR036259">
    <property type="entry name" value="MFS_trans_sf"/>
</dbReference>
<dbReference type="GO" id="GO:0042910">
    <property type="term" value="F:xenobiotic transmembrane transporter activity"/>
    <property type="evidence" value="ECO:0007669"/>
    <property type="project" value="InterPro"/>
</dbReference>
<feature type="domain" description="Major facilitator superfamily (MFS) profile" evidence="6">
    <location>
        <begin position="99"/>
        <end position="537"/>
    </location>
</feature>
<dbReference type="Pfam" id="PF07690">
    <property type="entry name" value="MFS_1"/>
    <property type="match status" value="1"/>
</dbReference>
<keyword evidence="8" id="KW-1185">Reference proteome</keyword>
<dbReference type="Gene3D" id="1.20.1250.20">
    <property type="entry name" value="MFS general substrate transporter like domains"/>
    <property type="match status" value="1"/>
</dbReference>
<accession>A0A9W4X9A4</accession>
<feature type="transmembrane region" description="Helical" evidence="5">
    <location>
        <begin position="333"/>
        <end position="352"/>
    </location>
</feature>
<dbReference type="GO" id="GO:1990961">
    <property type="term" value="P:xenobiotic detoxification by transmembrane export across the plasma membrane"/>
    <property type="evidence" value="ECO:0007669"/>
    <property type="project" value="TreeGrafter"/>
</dbReference>
<feature type="transmembrane region" description="Helical" evidence="5">
    <location>
        <begin position="411"/>
        <end position="433"/>
    </location>
</feature>
<dbReference type="SUPFAM" id="SSF103473">
    <property type="entry name" value="MFS general substrate transporter"/>
    <property type="match status" value="1"/>
</dbReference>
<evidence type="ECO:0000259" key="6">
    <source>
        <dbReference type="PROSITE" id="PS50850"/>
    </source>
</evidence>
<feature type="transmembrane region" description="Helical" evidence="5">
    <location>
        <begin position="509"/>
        <end position="532"/>
    </location>
</feature>
<dbReference type="OrthoDB" id="3357846at2759"/>
<comment type="subcellular location">
    <subcellularLocation>
        <location evidence="1">Membrane</location>
        <topology evidence="1">Multi-pass membrane protein</topology>
    </subcellularLocation>
</comment>
<feature type="transmembrane region" description="Helical" evidence="5">
    <location>
        <begin position="219"/>
        <end position="243"/>
    </location>
</feature>
<evidence type="ECO:0000313" key="7">
    <source>
        <dbReference type="EMBL" id="CAI5757113.1"/>
    </source>
</evidence>